<comment type="cofactor">
    <cofactor evidence="4">
        <name>Zn(2+)</name>
        <dbReference type="ChEBI" id="CHEBI:29105"/>
    </cofactor>
    <text evidence="4">Binds 1 zinc ion per subunit.</text>
</comment>
<feature type="binding site" evidence="4">
    <location>
        <position position="243"/>
    </location>
    <ligand>
        <name>substrate</name>
    </ligand>
</feature>
<gene>
    <name evidence="4 6" type="primary">tgt</name>
    <name evidence="6" type="ORF">COT61_00830</name>
</gene>
<dbReference type="Pfam" id="PF01702">
    <property type="entry name" value="TGT"/>
    <property type="match status" value="1"/>
</dbReference>
<dbReference type="PANTHER" id="PTHR46499">
    <property type="entry name" value="QUEUINE TRNA-RIBOSYLTRANSFERASE"/>
    <property type="match status" value="1"/>
</dbReference>
<comment type="function">
    <text evidence="4">Catalyzes the base-exchange of a guanine (G) residue with the queuine precursor 7-aminomethyl-7-deazaguanine (PreQ1) at position 34 (anticodon wobble position) in tRNAs with GU(N) anticodons (tRNA-Asp, -Asn, -His and -Tyr). Catalysis occurs through a double-displacement mechanism. The nucleophile active site attacks the C1' of nucleotide 34 to detach the guanine base from the RNA, forming a covalent enzyme-RNA intermediate. The proton acceptor active site deprotonates the incoming PreQ1, allowing a nucleophilic attack on the C1' of the ribose to form the product. After dissociation, two additional enzymatic reactions on the tRNA convert PreQ1 to queuine (Q), resulting in the hypermodified nucleoside queuosine (7-(((4,5-cis-dihydroxy-2-cyclopenten-1-yl)amino)methyl)-7-deazaguanosine).</text>
</comment>
<evidence type="ECO:0000256" key="4">
    <source>
        <dbReference type="HAMAP-Rule" id="MF_00168"/>
    </source>
</evidence>
<keyword evidence="2 4" id="KW-0808">Transferase</keyword>
<dbReference type="PANTHER" id="PTHR46499:SF1">
    <property type="entry name" value="QUEUINE TRNA-RIBOSYLTRANSFERASE"/>
    <property type="match status" value="1"/>
</dbReference>
<feature type="binding site" evidence="4">
    <location>
        <position position="175"/>
    </location>
    <ligand>
        <name>substrate</name>
    </ligand>
</feature>
<comment type="similarity">
    <text evidence="4">Belongs to the queuine tRNA-ribosyltransferase family.</text>
</comment>
<dbReference type="Gene3D" id="3.20.20.105">
    <property type="entry name" value="Queuine tRNA-ribosyltransferase-like"/>
    <property type="match status" value="1"/>
</dbReference>
<dbReference type="EC" id="2.4.2.29" evidence="4"/>
<dbReference type="HAMAP" id="MF_00168">
    <property type="entry name" value="Q_tRNA_Tgt"/>
    <property type="match status" value="1"/>
</dbReference>
<feature type="domain" description="tRNA-guanine(15) transglycosylase-like" evidence="5">
    <location>
        <begin position="15"/>
        <end position="381"/>
    </location>
</feature>
<evidence type="ECO:0000256" key="2">
    <source>
        <dbReference type="ARBA" id="ARBA00022679"/>
    </source>
</evidence>
<feature type="binding site" evidence="4">
    <location>
        <begin position="93"/>
        <end position="97"/>
    </location>
    <ligand>
        <name>substrate</name>
    </ligand>
</feature>
<comment type="caution">
    <text evidence="4">Lacks conserved residue(s) required for the propagation of feature annotation.</text>
</comment>
<keyword evidence="4" id="KW-0479">Metal-binding</keyword>
<dbReference type="NCBIfam" id="TIGR00449">
    <property type="entry name" value="tgt_general"/>
    <property type="match status" value="1"/>
</dbReference>
<comment type="subunit">
    <text evidence="4">Homodimer. Within each dimer, one monomer is responsible for RNA recognition and catalysis, while the other monomer binds to the replacement base PreQ1.</text>
</comment>
<name>A0A2H0WWI5_9BACT</name>
<dbReference type="InterPro" id="IPR002616">
    <property type="entry name" value="tRNA_ribo_trans-like"/>
</dbReference>
<organism evidence="6 7">
    <name type="scientific">Candidatus Portnoybacteria bacterium CG09_land_8_20_14_0_10_44_13</name>
    <dbReference type="NCBI Taxonomy" id="1974811"/>
    <lineage>
        <taxon>Bacteria</taxon>
        <taxon>Candidatus Portnoyibacteriota</taxon>
    </lineage>
</organism>
<feature type="binding site" evidence="4">
    <location>
        <position position="216"/>
    </location>
    <ligand>
        <name>substrate</name>
    </ligand>
</feature>
<proteinExistence type="inferred from homology"/>
<feature type="region of interest" description="RNA binding" evidence="4">
    <location>
        <begin position="273"/>
        <end position="279"/>
    </location>
</feature>
<keyword evidence="3 4" id="KW-0819">tRNA processing</keyword>
<keyword evidence="1 4" id="KW-0328">Glycosyltransferase</keyword>
<dbReference type="GO" id="GO:0005737">
    <property type="term" value="C:cytoplasm"/>
    <property type="evidence" value="ECO:0007669"/>
    <property type="project" value="TreeGrafter"/>
</dbReference>
<dbReference type="GO" id="GO:0046872">
    <property type="term" value="F:metal ion binding"/>
    <property type="evidence" value="ECO:0007669"/>
    <property type="project" value="UniProtKB-KW"/>
</dbReference>
<feature type="binding site" evidence="4">
    <location>
        <position position="361"/>
    </location>
    <ligand>
        <name>Zn(2+)</name>
        <dbReference type="ChEBI" id="CHEBI:29105"/>
    </ligand>
</feature>
<dbReference type="InterPro" id="IPR036511">
    <property type="entry name" value="TGT-like_sf"/>
</dbReference>
<dbReference type="GO" id="GO:0008479">
    <property type="term" value="F:tRNA-guanosine(34) queuine transglycosylase activity"/>
    <property type="evidence" value="ECO:0007669"/>
    <property type="project" value="UniProtKB-UniRule"/>
</dbReference>
<dbReference type="SUPFAM" id="SSF51713">
    <property type="entry name" value="tRNA-guanine transglycosylase"/>
    <property type="match status" value="1"/>
</dbReference>
<evidence type="ECO:0000259" key="5">
    <source>
        <dbReference type="Pfam" id="PF01702"/>
    </source>
</evidence>
<dbReference type="Proteomes" id="UP000229080">
    <property type="component" value="Unassembled WGS sequence"/>
</dbReference>
<sequence length="382" mass="43083">MSIEFKILKKSKKSRARLGILKTEHGIIETPSLVPVATQATLKALTSEEALETKSQILIANTFHLHLKPGEKIVKAAGGLHKFMNWSGPLMTDSGGFQVFSLGFGKDFQVGKILKYFPGSKKEVIMPKANPKSLKITPDGVRFKSFLGGRELFIGPRESIKIQEALGADIIFTFDECTAPLVSFKYAKEAIERTHRWAKICLETRKTRQALFGIVQGSRFKSLREESAKFINSLDFDGFGIGGDLGSTKEQMNKILDWVLPHLDEQKPRHLLGIGRLEDLKNNVQNGMDLFDCTAPTQYGRHGVAFTSFGKLNLRQTKFLKDKKPLDSKCHCSVCQTYKRNYLAHLIRAGEITGLRMLSFHNLHFFNTIVENLRKEIKRENI</sequence>
<accession>A0A2H0WWI5</accession>
<feature type="binding site" evidence="4">
    <location>
        <position position="332"/>
    </location>
    <ligand>
        <name>Zn(2+)</name>
        <dbReference type="ChEBI" id="CHEBI:29105"/>
    </ligand>
</feature>
<comment type="catalytic activity">
    <reaction evidence="4">
        <text>7-aminomethyl-7-carbaguanine + guanosine(34) in tRNA = 7-aminomethyl-7-carbaguanosine(34) in tRNA + guanine</text>
        <dbReference type="Rhea" id="RHEA:24104"/>
        <dbReference type="Rhea" id="RHEA-COMP:10341"/>
        <dbReference type="Rhea" id="RHEA-COMP:10342"/>
        <dbReference type="ChEBI" id="CHEBI:16235"/>
        <dbReference type="ChEBI" id="CHEBI:58703"/>
        <dbReference type="ChEBI" id="CHEBI:74269"/>
        <dbReference type="ChEBI" id="CHEBI:82833"/>
        <dbReference type="EC" id="2.4.2.29"/>
    </reaction>
</comment>
<dbReference type="GO" id="GO:0008616">
    <property type="term" value="P:tRNA queuosine(34) biosynthetic process"/>
    <property type="evidence" value="ECO:0007669"/>
    <property type="project" value="UniProtKB-UniRule"/>
</dbReference>
<dbReference type="EMBL" id="PEZF01000026">
    <property type="protein sequence ID" value="PIS17034.1"/>
    <property type="molecule type" value="Genomic_DNA"/>
</dbReference>
<dbReference type="UniPathway" id="UPA00392"/>
<feature type="binding site" evidence="4">
    <location>
        <position position="330"/>
    </location>
    <ligand>
        <name>Zn(2+)</name>
        <dbReference type="ChEBI" id="CHEBI:29105"/>
    </ligand>
</feature>
<evidence type="ECO:0000256" key="3">
    <source>
        <dbReference type="ARBA" id="ARBA00022694"/>
    </source>
</evidence>
<dbReference type="InterPro" id="IPR004803">
    <property type="entry name" value="TGT"/>
</dbReference>
<dbReference type="InterPro" id="IPR050076">
    <property type="entry name" value="ArchSynthase1/Queuine_TRR"/>
</dbReference>
<evidence type="ECO:0000256" key="1">
    <source>
        <dbReference type="ARBA" id="ARBA00022676"/>
    </source>
</evidence>
<feature type="active site" description="Nucleophile" evidence="4">
    <location>
        <position position="292"/>
    </location>
</feature>
<keyword evidence="4" id="KW-0862">Zinc</keyword>
<keyword evidence="4" id="KW-0671">Queuosine biosynthesis</keyword>
<protein>
    <recommendedName>
        <fullName evidence="4">Queuine tRNA-ribosyltransferase</fullName>
        <ecNumber evidence="4">2.4.2.29</ecNumber>
    </recommendedName>
    <alternativeName>
        <fullName evidence="4">Guanine insertion enzyme</fullName>
    </alternativeName>
    <alternativeName>
        <fullName evidence="4">tRNA-guanine transglycosylase</fullName>
    </alternativeName>
</protein>
<dbReference type="NCBIfam" id="TIGR00430">
    <property type="entry name" value="Q_tRNA_tgt"/>
    <property type="match status" value="1"/>
</dbReference>
<reference evidence="7" key="1">
    <citation type="submission" date="2017-09" db="EMBL/GenBank/DDBJ databases">
        <title>Depth-based differentiation of microbial function through sediment-hosted aquifers and enrichment of novel symbionts in the deep terrestrial subsurface.</title>
        <authorList>
            <person name="Probst A.J."/>
            <person name="Ladd B."/>
            <person name="Jarett J.K."/>
            <person name="Geller-Mcgrath D.E."/>
            <person name="Sieber C.M.K."/>
            <person name="Emerson J.B."/>
            <person name="Anantharaman K."/>
            <person name="Thomas B.C."/>
            <person name="Malmstrom R."/>
            <person name="Stieglmeier M."/>
            <person name="Klingl A."/>
            <person name="Woyke T."/>
            <person name="Ryan C.M."/>
            <person name="Banfield J.F."/>
        </authorList>
    </citation>
    <scope>NUCLEOTIDE SEQUENCE [LARGE SCALE GENOMIC DNA]</scope>
</reference>
<comment type="caution">
    <text evidence="6">The sequence shown here is derived from an EMBL/GenBank/DDBJ whole genome shotgun (WGS) entry which is preliminary data.</text>
</comment>
<comment type="pathway">
    <text evidence="4">tRNA modification; tRNA-queuosine biosynthesis.</text>
</comment>
<feature type="binding site" evidence="4">
    <location>
        <position position="335"/>
    </location>
    <ligand>
        <name>Zn(2+)</name>
        <dbReference type="ChEBI" id="CHEBI:29105"/>
    </ligand>
</feature>
<feature type="active site" description="Proton acceptor" evidence="4">
    <location>
        <position position="93"/>
    </location>
</feature>
<evidence type="ECO:0000313" key="6">
    <source>
        <dbReference type="EMBL" id="PIS17034.1"/>
    </source>
</evidence>
<evidence type="ECO:0000313" key="7">
    <source>
        <dbReference type="Proteomes" id="UP000229080"/>
    </source>
</evidence>
<dbReference type="AlphaFoldDB" id="A0A2H0WWI5"/>